<organism evidence="1 2">
    <name type="scientific">Blastococcus saxobsidens (strain DD2)</name>
    <dbReference type="NCBI Taxonomy" id="1146883"/>
    <lineage>
        <taxon>Bacteria</taxon>
        <taxon>Bacillati</taxon>
        <taxon>Actinomycetota</taxon>
        <taxon>Actinomycetes</taxon>
        <taxon>Geodermatophilales</taxon>
        <taxon>Geodermatophilaceae</taxon>
        <taxon>Blastococcus</taxon>
    </lineage>
</organism>
<evidence type="ECO:0000313" key="2">
    <source>
        <dbReference type="Proteomes" id="UP000007517"/>
    </source>
</evidence>
<accession>H6RQY8</accession>
<dbReference type="EMBL" id="FO117623">
    <property type="protein sequence ID" value="CCG02867.1"/>
    <property type="molecule type" value="Genomic_DNA"/>
</dbReference>
<proteinExistence type="predicted"/>
<dbReference type="HOGENOM" id="CLU_3354893_0_0_11"/>
<gene>
    <name evidence="1" type="ordered locus">BLASA_1953</name>
</gene>
<dbReference type="Proteomes" id="UP000007517">
    <property type="component" value="Chromosome"/>
</dbReference>
<reference evidence="2" key="2">
    <citation type="submission" date="2012-02" db="EMBL/GenBank/DDBJ databases">
        <title>Complete genome sequence of Blastococcus saxobsidens strain DD2.</title>
        <authorList>
            <person name="Genoscope."/>
        </authorList>
    </citation>
    <scope>NUCLEOTIDE SEQUENCE [LARGE SCALE GENOMIC DNA]</scope>
    <source>
        <strain evidence="2">DD2</strain>
    </source>
</reference>
<dbReference type="KEGG" id="bsd:BLASA_1953"/>
<keyword evidence="2" id="KW-1185">Reference proteome</keyword>
<evidence type="ECO:0000313" key="1">
    <source>
        <dbReference type="EMBL" id="CCG02867.1"/>
    </source>
</evidence>
<reference evidence="1 2" key="1">
    <citation type="journal article" date="2012" name="J. Bacteriol.">
        <title>Genome Sequence of Blastococcus saxobsidens DD2, a Stone-Inhabiting Bacterium.</title>
        <authorList>
            <person name="Chouaia B."/>
            <person name="Crotti E."/>
            <person name="Brusetti L."/>
            <person name="Daffonchio D."/>
            <person name="Essoussi I."/>
            <person name="Nouioui I."/>
            <person name="Sbissi I."/>
            <person name="Ghodhbane-Gtari F."/>
            <person name="Gtari M."/>
            <person name="Vacherie B."/>
            <person name="Barbe V."/>
            <person name="Medigue C."/>
            <person name="Gury J."/>
            <person name="Pujic P."/>
            <person name="Normand P."/>
        </authorList>
    </citation>
    <scope>NUCLEOTIDE SEQUENCE [LARGE SCALE GENOMIC DNA]</scope>
    <source>
        <strain evidence="1 2">DD2</strain>
    </source>
</reference>
<name>H6RQY8_BLASD</name>
<dbReference type="AlphaFoldDB" id="H6RQY8"/>
<sequence length="36" mass="3394">MRSAWTALAGVAAVGPGVGGLLADALGVRAVCLQAA</sequence>
<protein>
    <submittedName>
        <fullName evidence="1">Major facilitator superfamily MFS_1</fullName>
    </submittedName>
</protein>